<dbReference type="WBParaSite" id="NBR_0002005101-mRNA-1">
    <property type="protein sequence ID" value="NBR_0002005101-mRNA-1"/>
    <property type="gene ID" value="NBR_0002005101"/>
</dbReference>
<reference evidence="2 3" key="2">
    <citation type="submission" date="2018-11" db="EMBL/GenBank/DDBJ databases">
        <authorList>
            <consortium name="Pathogen Informatics"/>
        </authorList>
    </citation>
    <scope>NUCLEOTIDE SEQUENCE [LARGE SCALE GENOMIC DNA]</scope>
</reference>
<evidence type="ECO:0000313" key="2">
    <source>
        <dbReference type="EMBL" id="VDL83788.1"/>
    </source>
</evidence>
<sequence length="83" mass="9023">MSWDDSGMNITVNPLDDVEKNVVDDDFSDDDESSDGEERSLFLPVVKSFDLGPVYGSPFRELESQTQSKLTSSGNSGNGDVSN</sequence>
<dbReference type="EMBL" id="UYSL01024747">
    <property type="protein sequence ID" value="VDL83788.1"/>
    <property type="molecule type" value="Genomic_DNA"/>
</dbReference>
<dbReference type="Proteomes" id="UP000271162">
    <property type="component" value="Unassembled WGS sequence"/>
</dbReference>
<organism evidence="4">
    <name type="scientific">Nippostrongylus brasiliensis</name>
    <name type="common">Rat hookworm</name>
    <dbReference type="NCBI Taxonomy" id="27835"/>
    <lineage>
        <taxon>Eukaryota</taxon>
        <taxon>Metazoa</taxon>
        <taxon>Ecdysozoa</taxon>
        <taxon>Nematoda</taxon>
        <taxon>Chromadorea</taxon>
        <taxon>Rhabditida</taxon>
        <taxon>Rhabditina</taxon>
        <taxon>Rhabditomorpha</taxon>
        <taxon>Strongyloidea</taxon>
        <taxon>Heligmosomidae</taxon>
        <taxon>Nippostrongylus</taxon>
    </lineage>
</organism>
<dbReference type="AlphaFoldDB" id="A0A0N4YS29"/>
<feature type="region of interest" description="Disordered" evidence="1">
    <location>
        <begin position="58"/>
        <end position="83"/>
    </location>
</feature>
<accession>A0A0N4YS29</accession>
<evidence type="ECO:0000256" key="1">
    <source>
        <dbReference type="SAM" id="MobiDB-lite"/>
    </source>
</evidence>
<keyword evidence="3" id="KW-1185">Reference proteome</keyword>
<name>A0A0N4YS29_NIPBR</name>
<protein>
    <submittedName>
        <fullName evidence="4">SIT4 phosphatase-associated family protein</fullName>
    </submittedName>
</protein>
<evidence type="ECO:0000313" key="3">
    <source>
        <dbReference type="Proteomes" id="UP000271162"/>
    </source>
</evidence>
<dbReference type="STRING" id="27835.A0A0N4YS29"/>
<feature type="compositionally biased region" description="Acidic residues" evidence="1">
    <location>
        <begin position="24"/>
        <end position="35"/>
    </location>
</feature>
<gene>
    <name evidence="2" type="ORF">NBR_LOCUS20052</name>
</gene>
<reference evidence="4" key="1">
    <citation type="submission" date="2017-02" db="UniProtKB">
        <authorList>
            <consortium name="WormBaseParasite"/>
        </authorList>
    </citation>
    <scope>IDENTIFICATION</scope>
</reference>
<proteinExistence type="predicted"/>
<feature type="compositionally biased region" description="Low complexity" evidence="1">
    <location>
        <begin position="72"/>
        <end position="83"/>
    </location>
</feature>
<feature type="region of interest" description="Disordered" evidence="1">
    <location>
        <begin position="1"/>
        <end position="40"/>
    </location>
</feature>
<evidence type="ECO:0000313" key="4">
    <source>
        <dbReference type="WBParaSite" id="NBR_0002005101-mRNA-1"/>
    </source>
</evidence>